<dbReference type="RefSeq" id="WP_149812025.1">
    <property type="nucleotide sequence ID" value="NZ_VUKA01000003.1"/>
</dbReference>
<evidence type="ECO:0000256" key="1">
    <source>
        <dbReference type="SAM" id="SignalP"/>
    </source>
</evidence>
<name>A0A5B2TGA4_9PROT</name>
<dbReference type="Pfam" id="PF09084">
    <property type="entry name" value="NMT1"/>
    <property type="match status" value="1"/>
</dbReference>
<evidence type="ECO:0000313" key="3">
    <source>
        <dbReference type="EMBL" id="KAA2213521.1"/>
    </source>
</evidence>
<dbReference type="Gene3D" id="3.40.190.10">
    <property type="entry name" value="Periplasmic binding protein-like II"/>
    <property type="match status" value="2"/>
</dbReference>
<accession>A0A5B2TGA4</accession>
<sequence length="325" mass="34780">MRASRRQALLALLPAPFLICRAQASPPVLRIGTLRFGTVSWELDTIARHKLADAEGVRIEVVEFASAEATRVALLAGTVDMMVGDWLFVSRQRAEGMPLAFLPFSTSIAALMLGPGSPVATLGELRGRRIGVSGGPLDKAWLLLLSHGRRQGIDLAAEAQPVFGAPPLLGETLRRGGLDAALLYWNFAARAEAEGMREFLAMEAVEMALGASAPVAMIGAVFSTQWAEAHPAALAGYRRASAAAKTILAESDAEWDALRPLMRAESEAVFLRLRDRFRAGIPRRPVAEEEADAARLYAVLAREGGARLLGPAPALVPGTFWRGLA</sequence>
<feature type="signal peptide" evidence="1">
    <location>
        <begin position="1"/>
        <end position="24"/>
    </location>
</feature>
<dbReference type="AlphaFoldDB" id="A0A5B2TGA4"/>
<dbReference type="SUPFAM" id="SSF53850">
    <property type="entry name" value="Periplasmic binding protein-like II"/>
    <property type="match status" value="1"/>
</dbReference>
<dbReference type="Proteomes" id="UP000322110">
    <property type="component" value="Unassembled WGS sequence"/>
</dbReference>
<evidence type="ECO:0000259" key="2">
    <source>
        <dbReference type="Pfam" id="PF09084"/>
    </source>
</evidence>
<dbReference type="InterPro" id="IPR015168">
    <property type="entry name" value="SsuA/THI5"/>
</dbReference>
<feature type="chain" id="PRO_5023137447" evidence="1">
    <location>
        <begin position="25"/>
        <end position="325"/>
    </location>
</feature>
<feature type="domain" description="SsuA/THI5-like" evidence="2">
    <location>
        <begin position="54"/>
        <end position="188"/>
    </location>
</feature>
<evidence type="ECO:0000313" key="4">
    <source>
        <dbReference type="Proteomes" id="UP000322110"/>
    </source>
</evidence>
<comment type="caution">
    <text evidence="3">The sequence shown here is derived from an EMBL/GenBank/DDBJ whole genome shotgun (WGS) entry which is preliminary data.</text>
</comment>
<dbReference type="PANTHER" id="PTHR30024">
    <property type="entry name" value="ALIPHATIC SULFONATES-BINDING PROTEIN-RELATED"/>
    <property type="match status" value="1"/>
</dbReference>
<dbReference type="PANTHER" id="PTHR30024:SF48">
    <property type="entry name" value="ABC TRANSPORTER SUBSTRATE-BINDING PROTEIN"/>
    <property type="match status" value="1"/>
</dbReference>
<keyword evidence="1" id="KW-0732">Signal</keyword>
<gene>
    <name evidence="3" type="ORF">F0Q34_09820</name>
</gene>
<organism evidence="3 4">
    <name type="scientific">Teichococcus oryzae</name>
    <dbReference type="NCBI Taxonomy" id="1608942"/>
    <lineage>
        <taxon>Bacteria</taxon>
        <taxon>Pseudomonadati</taxon>
        <taxon>Pseudomonadota</taxon>
        <taxon>Alphaproteobacteria</taxon>
        <taxon>Acetobacterales</taxon>
        <taxon>Roseomonadaceae</taxon>
        <taxon>Roseomonas</taxon>
    </lineage>
</organism>
<keyword evidence="4" id="KW-1185">Reference proteome</keyword>
<dbReference type="OrthoDB" id="5621714at2"/>
<protein>
    <submittedName>
        <fullName evidence="3">ABC transporter substrate-binding protein</fullName>
    </submittedName>
</protein>
<dbReference type="EMBL" id="VUKA01000003">
    <property type="protein sequence ID" value="KAA2213521.1"/>
    <property type="molecule type" value="Genomic_DNA"/>
</dbReference>
<reference evidence="3 4" key="1">
    <citation type="journal article" date="2015" name="Int. J. Syst. Evol. Microbiol.">
        <title>Roseomonas oryzae sp. nov., isolated from paddy rhizosphere soil.</title>
        <authorList>
            <person name="Ramaprasad E.V."/>
            <person name="Sasikala Ch."/>
            <person name="Ramana Ch.V."/>
        </authorList>
    </citation>
    <scope>NUCLEOTIDE SEQUENCE [LARGE SCALE GENOMIC DNA]</scope>
    <source>
        <strain evidence="3 4">KCTC 42542</strain>
    </source>
</reference>
<proteinExistence type="predicted"/>